<reference evidence="1" key="1">
    <citation type="submission" date="2023-03" db="EMBL/GenBank/DDBJ databases">
        <title>Amycolatopsis taiwanensis NBRC 103393.</title>
        <authorList>
            <person name="Ichikawa N."/>
            <person name="Sato H."/>
            <person name="Tonouchi N."/>
        </authorList>
    </citation>
    <scope>NUCLEOTIDE SEQUENCE</scope>
    <source>
        <strain evidence="1">NBRC 103393</strain>
    </source>
</reference>
<dbReference type="Proteomes" id="UP001165136">
    <property type="component" value="Unassembled WGS sequence"/>
</dbReference>
<dbReference type="EMBL" id="BSTI01000035">
    <property type="protein sequence ID" value="GLY71351.1"/>
    <property type="molecule type" value="Genomic_DNA"/>
</dbReference>
<protein>
    <submittedName>
        <fullName evidence="1">Uncharacterized protein</fullName>
    </submittedName>
</protein>
<evidence type="ECO:0000313" key="2">
    <source>
        <dbReference type="Proteomes" id="UP001165136"/>
    </source>
</evidence>
<dbReference type="AlphaFoldDB" id="A0A9W6R8L1"/>
<comment type="caution">
    <text evidence="1">The sequence shown here is derived from an EMBL/GenBank/DDBJ whole genome shotgun (WGS) entry which is preliminary data.</text>
</comment>
<name>A0A9W6R8L1_9PSEU</name>
<accession>A0A9W6R8L1</accession>
<gene>
    <name evidence="1" type="ORF">Atai01_79700</name>
</gene>
<sequence length="72" mass="7801">MDAVESQMQALLAQWQAMPATMIAERIGWTSSLTRVQGPGVAVIVRHAGSVQSDRLWARWFGPVRPVVLAGG</sequence>
<evidence type="ECO:0000313" key="1">
    <source>
        <dbReference type="EMBL" id="GLY71351.1"/>
    </source>
</evidence>
<proteinExistence type="predicted"/>
<keyword evidence="2" id="KW-1185">Reference proteome</keyword>
<organism evidence="1 2">
    <name type="scientific">Amycolatopsis taiwanensis</name>
    <dbReference type="NCBI Taxonomy" id="342230"/>
    <lineage>
        <taxon>Bacteria</taxon>
        <taxon>Bacillati</taxon>
        <taxon>Actinomycetota</taxon>
        <taxon>Actinomycetes</taxon>
        <taxon>Pseudonocardiales</taxon>
        <taxon>Pseudonocardiaceae</taxon>
        <taxon>Amycolatopsis</taxon>
    </lineage>
</organism>